<comment type="caution">
    <text evidence="2">The sequence shown here is derived from an EMBL/GenBank/DDBJ whole genome shotgun (WGS) entry which is preliminary data.</text>
</comment>
<evidence type="ECO:0000313" key="2">
    <source>
        <dbReference type="EMBL" id="NMN99177.1"/>
    </source>
</evidence>
<name>A0A848KUH4_9NOCA</name>
<evidence type="ECO:0000313" key="3">
    <source>
        <dbReference type="Proteomes" id="UP000535543"/>
    </source>
</evidence>
<feature type="compositionally biased region" description="Basic and acidic residues" evidence="1">
    <location>
        <begin position="7"/>
        <end position="21"/>
    </location>
</feature>
<dbReference type="Proteomes" id="UP000535543">
    <property type="component" value="Unassembled WGS sequence"/>
</dbReference>
<protein>
    <recommendedName>
        <fullName evidence="4">Mce-associated membrane protein</fullName>
    </recommendedName>
</protein>
<dbReference type="AlphaFoldDB" id="A0A848KUH4"/>
<proteinExistence type="predicted"/>
<evidence type="ECO:0000256" key="1">
    <source>
        <dbReference type="SAM" id="MobiDB-lite"/>
    </source>
</evidence>
<sequence>MLLSAKGELRDRDAKAADDEHARQVATDYALGASNIDFKDANAWFARLKAHTTPELANKFDATAPKLQELLVPLQWTSSAAPIDATIASETGGIYSVKVFLNVTSTSAQTPNGAQTTVTYNVTVDTNNDWKISDVGGMDGALPGK</sequence>
<feature type="region of interest" description="Disordered" evidence="1">
    <location>
        <begin position="1"/>
        <end position="21"/>
    </location>
</feature>
<organism evidence="2 3">
    <name type="scientific">Antrihabitans stalactiti</name>
    <dbReference type="NCBI Taxonomy" id="2584121"/>
    <lineage>
        <taxon>Bacteria</taxon>
        <taxon>Bacillati</taxon>
        <taxon>Actinomycetota</taxon>
        <taxon>Actinomycetes</taxon>
        <taxon>Mycobacteriales</taxon>
        <taxon>Nocardiaceae</taxon>
        <taxon>Antrihabitans</taxon>
    </lineage>
</organism>
<evidence type="ECO:0008006" key="4">
    <source>
        <dbReference type="Google" id="ProtNLM"/>
    </source>
</evidence>
<reference evidence="2 3" key="2">
    <citation type="submission" date="2020-06" db="EMBL/GenBank/DDBJ databases">
        <title>Antribacter stalactiti gen. nov., sp. nov., a new member of the family Nacardiaceae isolated from a cave.</title>
        <authorList>
            <person name="Kim I.S."/>
        </authorList>
    </citation>
    <scope>NUCLEOTIDE SEQUENCE [LARGE SCALE GENOMIC DNA]</scope>
    <source>
        <strain evidence="2 3">YC2-7</strain>
    </source>
</reference>
<accession>A0A848KUH4</accession>
<gene>
    <name evidence="2" type="ORF">FGL95_29560</name>
</gene>
<reference evidence="2 3" key="1">
    <citation type="submission" date="2019-05" db="EMBL/GenBank/DDBJ databases">
        <authorList>
            <person name="Lee S.D."/>
        </authorList>
    </citation>
    <scope>NUCLEOTIDE SEQUENCE [LARGE SCALE GENOMIC DNA]</scope>
    <source>
        <strain evidence="2 3">YC2-7</strain>
    </source>
</reference>
<dbReference type="EMBL" id="VCQU01000015">
    <property type="protein sequence ID" value="NMN99177.1"/>
    <property type="molecule type" value="Genomic_DNA"/>
</dbReference>
<keyword evidence="3" id="KW-1185">Reference proteome</keyword>